<dbReference type="InterPro" id="IPR024479">
    <property type="entry name" value="DUF3866"/>
</dbReference>
<dbReference type="EMBL" id="CP159485">
    <property type="protein sequence ID" value="XCI27769.1"/>
    <property type="molecule type" value="Genomic_DNA"/>
</dbReference>
<name>A0AAU8HQA1_9FIRM</name>
<accession>A0AAU8HQA1</accession>
<organism evidence="1">
    <name type="scientific">Proteinivorax hydrogeniformans</name>
    <dbReference type="NCBI Taxonomy" id="1826727"/>
    <lineage>
        <taxon>Bacteria</taxon>
        <taxon>Bacillati</taxon>
        <taxon>Bacillota</taxon>
        <taxon>Clostridia</taxon>
        <taxon>Eubacteriales</taxon>
        <taxon>Proteinivoracaceae</taxon>
        <taxon>Proteinivorax</taxon>
    </lineage>
</organism>
<proteinExistence type="predicted"/>
<sequence length="353" mass="38651">MVNRAVRKVTRVILENENIQVLELNKDEKAYNYTCFTGKVGVNDEVLVNTTAVDLNLGSGGYHFVIAKYPFASKKDLSPGHIIKLRYTPLQLRTYPIEEQLGEELDKVSLKDTVVITAELHSMLAPIALAIKKLKPQYKIAYVMTDGGSLSASHSKAATLLKESNIIEGVVTSGHSFGGDIEAINPVSAIQGAKAAFEADVIIVCMGPGIVGTGTEMGFTGIEQSYISDLAQKLGCKVYPAVRIGFVDERKRHNGISHHFLTNFGKLCGGKYTIILPRLTRERMNLLLNQLTEYGIKQKHHLAVANGVDIQNISELCKINLSTMGRGYNENKSFFDSLTALGGYVTKLMGSRL</sequence>
<protein>
    <submittedName>
        <fullName evidence="1">DUF3866 family protein</fullName>
    </submittedName>
</protein>
<reference evidence="1" key="1">
    <citation type="journal article" date="2018" name="Antonie Van Leeuwenhoek">
        <title>Proteinivorax hydrogeniformans sp. nov., an anaerobic, haloalkaliphilic bacterium fermenting proteinaceous compounds with high hydrogen production.</title>
        <authorList>
            <person name="Boltyanskaya Y."/>
            <person name="Detkova E."/>
            <person name="Pimenov N."/>
            <person name="Kevbrin V."/>
        </authorList>
    </citation>
    <scope>NUCLEOTIDE SEQUENCE</scope>
    <source>
        <strain evidence="1">Z-710</strain>
    </source>
</reference>
<dbReference type="AlphaFoldDB" id="A0AAU8HQA1"/>
<dbReference type="Pfam" id="PF12982">
    <property type="entry name" value="DUF3866"/>
    <property type="match status" value="1"/>
</dbReference>
<evidence type="ECO:0000313" key="1">
    <source>
        <dbReference type="EMBL" id="XCI27769.1"/>
    </source>
</evidence>
<dbReference type="RefSeq" id="WP_353892346.1">
    <property type="nucleotide sequence ID" value="NZ_CP159485.1"/>
</dbReference>
<gene>
    <name evidence="1" type="ORF">PRVXH_001690</name>
</gene>
<reference evidence="1" key="2">
    <citation type="submission" date="2024-06" db="EMBL/GenBank/DDBJ databases">
        <authorList>
            <person name="Petrova K.O."/>
            <person name="Toshchakov S.V."/>
            <person name="Boltjanskaja Y.V."/>
            <person name="Kevbrin V.V."/>
        </authorList>
    </citation>
    <scope>NUCLEOTIDE SEQUENCE</scope>
    <source>
        <strain evidence="1">Z-710</strain>
    </source>
</reference>